<evidence type="ECO:0000256" key="1">
    <source>
        <dbReference type="SAM" id="MobiDB-lite"/>
    </source>
</evidence>
<protein>
    <submittedName>
        <fullName evidence="2">Uncharacterized protein</fullName>
    </submittedName>
</protein>
<reference evidence="2 3" key="1">
    <citation type="journal article" date="2021" name="Elife">
        <title>Chloroplast acquisition without the gene transfer in kleptoplastic sea slugs, Plakobranchus ocellatus.</title>
        <authorList>
            <person name="Maeda T."/>
            <person name="Takahashi S."/>
            <person name="Yoshida T."/>
            <person name="Shimamura S."/>
            <person name="Takaki Y."/>
            <person name="Nagai Y."/>
            <person name="Toyoda A."/>
            <person name="Suzuki Y."/>
            <person name="Arimoto A."/>
            <person name="Ishii H."/>
            <person name="Satoh N."/>
            <person name="Nishiyama T."/>
            <person name="Hasebe M."/>
            <person name="Maruyama T."/>
            <person name="Minagawa J."/>
            <person name="Obokata J."/>
            <person name="Shigenobu S."/>
        </authorList>
    </citation>
    <scope>NUCLEOTIDE SEQUENCE [LARGE SCALE GENOMIC DNA]</scope>
</reference>
<keyword evidence="3" id="KW-1185">Reference proteome</keyword>
<comment type="caution">
    <text evidence="2">The sequence shown here is derived from an EMBL/GenBank/DDBJ whole genome shotgun (WGS) entry which is preliminary data.</text>
</comment>
<dbReference type="AlphaFoldDB" id="A0AAV4AYZ2"/>
<accession>A0AAV4AYZ2</accession>
<dbReference type="EMBL" id="BLXT01004491">
    <property type="protein sequence ID" value="GFO13585.1"/>
    <property type="molecule type" value="Genomic_DNA"/>
</dbReference>
<feature type="region of interest" description="Disordered" evidence="1">
    <location>
        <begin position="63"/>
        <end position="96"/>
    </location>
</feature>
<evidence type="ECO:0000313" key="2">
    <source>
        <dbReference type="EMBL" id="GFO13585.1"/>
    </source>
</evidence>
<sequence>MWMHGCPGDDFSDRWTWPARRSGISEVAKTKRACHAVLTGWMTGVHNKVISGFKALRQAGAPMAGSNPPLKGSLQISGRTHKPLYHRRHRTARDRP</sequence>
<gene>
    <name evidence="2" type="ORF">PoB_004009000</name>
</gene>
<organism evidence="2 3">
    <name type="scientific">Plakobranchus ocellatus</name>
    <dbReference type="NCBI Taxonomy" id="259542"/>
    <lineage>
        <taxon>Eukaryota</taxon>
        <taxon>Metazoa</taxon>
        <taxon>Spiralia</taxon>
        <taxon>Lophotrochozoa</taxon>
        <taxon>Mollusca</taxon>
        <taxon>Gastropoda</taxon>
        <taxon>Heterobranchia</taxon>
        <taxon>Euthyneura</taxon>
        <taxon>Panpulmonata</taxon>
        <taxon>Sacoglossa</taxon>
        <taxon>Placobranchoidea</taxon>
        <taxon>Plakobranchidae</taxon>
        <taxon>Plakobranchus</taxon>
    </lineage>
</organism>
<name>A0AAV4AYZ2_9GAST</name>
<proteinExistence type="predicted"/>
<feature type="compositionally biased region" description="Basic residues" evidence="1">
    <location>
        <begin position="79"/>
        <end position="96"/>
    </location>
</feature>
<evidence type="ECO:0000313" key="3">
    <source>
        <dbReference type="Proteomes" id="UP000735302"/>
    </source>
</evidence>
<dbReference type="Proteomes" id="UP000735302">
    <property type="component" value="Unassembled WGS sequence"/>
</dbReference>